<dbReference type="Proteomes" id="UP000604161">
    <property type="component" value="Unassembled WGS sequence"/>
</dbReference>
<organism evidence="1 2">
    <name type="scientific">Marinomonas colpomeniae</name>
    <dbReference type="NCBI Taxonomy" id="2774408"/>
    <lineage>
        <taxon>Bacteria</taxon>
        <taxon>Pseudomonadati</taxon>
        <taxon>Pseudomonadota</taxon>
        <taxon>Gammaproteobacteria</taxon>
        <taxon>Oceanospirillales</taxon>
        <taxon>Oceanospirillaceae</taxon>
        <taxon>Marinomonas</taxon>
    </lineage>
</organism>
<keyword evidence="2" id="KW-1185">Reference proteome</keyword>
<sequence length="127" mass="15098">MILTQNKNELIEIMVRVRAHYDSCLAVINKRFNENIARSALKFAKVEKSMLSKLEVFFDNDESIKEASDKQKVNFKTYPEMYENNIRLIEFLKLKIKEIKHEEVCTLLSYWVAALQMENDDMKKYLP</sequence>
<accession>A0ABR8NV32</accession>
<name>A0ABR8NV32_9GAMM</name>
<dbReference type="EMBL" id="JACYFC010000001">
    <property type="protein sequence ID" value="MBD5769450.1"/>
    <property type="molecule type" value="Genomic_DNA"/>
</dbReference>
<comment type="caution">
    <text evidence="1">The sequence shown here is derived from an EMBL/GenBank/DDBJ whole genome shotgun (WGS) entry which is preliminary data.</text>
</comment>
<dbReference type="RefSeq" id="WP_191592853.1">
    <property type="nucleotide sequence ID" value="NZ_JACYFC010000001.1"/>
</dbReference>
<gene>
    <name evidence="1" type="ORF">IF202_00155</name>
</gene>
<protein>
    <recommendedName>
        <fullName evidence="3">DUF2383 domain-containing protein</fullName>
    </recommendedName>
</protein>
<evidence type="ECO:0008006" key="3">
    <source>
        <dbReference type="Google" id="ProtNLM"/>
    </source>
</evidence>
<evidence type="ECO:0000313" key="1">
    <source>
        <dbReference type="EMBL" id="MBD5769450.1"/>
    </source>
</evidence>
<reference evidence="1 2" key="1">
    <citation type="submission" date="2020-09" db="EMBL/GenBank/DDBJ databases">
        <title>Marinomonas sp. nov., isolated from the cysticercosis algae of Qingdao, China.</title>
        <authorList>
            <person name="Sun X."/>
        </authorList>
    </citation>
    <scope>NUCLEOTIDE SEQUENCE [LARGE SCALE GENOMIC DNA]</scope>
    <source>
        <strain evidence="1 2">SM2066</strain>
    </source>
</reference>
<proteinExistence type="predicted"/>
<evidence type="ECO:0000313" key="2">
    <source>
        <dbReference type="Proteomes" id="UP000604161"/>
    </source>
</evidence>